<evidence type="ECO:0000256" key="1">
    <source>
        <dbReference type="ARBA" id="ARBA00022679"/>
    </source>
</evidence>
<protein>
    <submittedName>
        <fullName evidence="4">GNAT family N-acetyltransferase</fullName>
        <ecNumber evidence="4">2.3.1.-</ecNumber>
    </submittedName>
</protein>
<keyword evidence="2 4" id="KW-0012">Acyltransferase</keyword>
<dbReference type="CDD" id="cd04301">
    <property type="entry name" value="NAT_SF"/>
    <property type="match status" value="1"/>
</dbReference>
<gene>
    <name evidence="4" type="ORF">PP769_17385</name>
</gene>
<evidence type="ECO:0000259" key="3">
    <source>
        <dbReference type="PROSITE" id="PS51186"/>
    </source>
</evidence>
<accession>A0AA96JWE2</accession>
<keyword evidence="5" id="KW-1185">Reference proteome</keyword>
<dbReference type="AlphaFoldDB" id="A0AA96JWE2"/>
<dbReference type="InterPro" id="IPR016181">
    <property type="entry name" value="Acyl_CoA_acyltransferase"/>
</dbReference>
<dbReference type="Pfam" id="PF00583">
    <property type="entry name" value="Acetyltransf_1"/>
    <property type="match status" value="1"/>
</dbReference>
<dbReference type="PROSITE" id="PS51186">
    <property type="entry name" value="GNAT"/>
    <property type="match status" value="1"/>
</dbReference>
<reference evidence="4 5" key="1">
    <citation type="submission" date="2023-01" db="EMBL/GenBank/DDBJ databases">
        <title>Cultivation and genomic characterization of new, ubiquitous marine nitrite-oxidizing bacteria from the Nitrospirales.</title>
        <authorList>
            <person name="Mueller A.J."/>
            <person name="Daebeler A."/>
            <person name="Herbold C.W."/>
            <person name="Kirkegaard R.H."/>
            <person name="Daims H."/>
        </authorList>
    </citation>
    <scope>NUCLEOTIDE SEQUENCE [LARGE SCALE GENOMIC DNA]</scope>
    <source>
        <strain evidence="4 5">VA</strain>
    </source>
</reference>
<dbReference type="PANTHER" id="PTHR43877">
    <property type="entry name" value="AMINOALKYLPHOSPHONATE N-ACETYLTRANSFERASE-RELATED-RELATED"/>
    <property type="match status" value="1"/>
</dbReference>
<proteinExistence type="predicted"/>
<dbReference type="InterPro" id="IPR000182">
    <property type="entry name" value="GNAT_dom"/>
</dbReference>
<dbReference type="KEGG" id="nall:PP769_17385"/>
<dbReference type="SUPFAM" id="SSF55729">
    <property type="entry name" value="Acyl-CoA N-acyltransferases (Nat)"/>
    <property type="match status" value="1"/>
</dbReference>
<keyword evidence="1 4" id="KW-0808">Transferase</keyword>
<evidence type="ECO:0000313" key="4">
    <source>
        <dbReference type="EMBL" id="WNM57721.1"/>
    </source>
</evidence>
<evidence type="ECO:0000256" key="2">
    <source>
        <dbReference type="ARBA" id="ARBA00023315"/>
    </source>
</evidence>
<dbReference type="InterPro" id="IPR050832">
    <property type="entry name" value="Bact_Acetyltransf"/>
</dbReference>
<dbReference type="Gene3D" id="3.40.630.30">
    <property type="match status" value="1"/>
</dbReference>
<evidence type="ECO:0000313" key="5">
    <source>
        <dbReference type="Proteomes" id="UP001302719"/>
    </source>
</evidence>
<sequence>MNLRLRNGGPADAETCGSICFDAFTAIARQHNFPPDFPAPEVAVQLFSHLFSRPDIHSVVAEMDGRVIGSNFLWENTVIAGVGPITVDLAVQNGAVGRRLMEHVLERAGEIRFAGVRLVQAAYHNRSLSLYTKLGFNAREPLSTIQGPVLGIGIAGHAVRPAVEGDVANCNRLCIQVHGHDRKSELLDAIKQQTATVVECEGRITGYATVVGFFGHAVAEDNEDLKALIGAAPAFPGPGFLLPTRNSELLRWCLEKGLRVVQPMTLMSMGLYNEPDGAFLPSVVY</sequence>
<dbReference type="EC" id="2.3.1.-" evidence="4"/>
<feature type="domain" description="N-acetyltransferase" evidence="3">
    <location>
        <begin position="3"/>
        <end position="166"/>
    </location>
</feature>
<dbReference type="GO" id="GO:0016747">
    <property type="term" value="F:acyltransferase activity, transferring groups other than amino-acyl groups"/>
    <property type="evidence" value="ECO:0007669"/>
    <property type="project" value="InterPro"/>
</dbReference>
<dbReference type="EMBL" id="CP116967">
    <property type="protein sequence ID" value="WNM57721.1"/>
    <property type="molecule type" value="Genomic_DNA"/>
</dbReference>
<name>A0AA96JWE2_9BACT</name>
<organism evidence="4 5">
    <name type="scientific">Candidatus Nitrospira allomarina</name>
    <dbReference type="NCBI Taxonomy" id="3020900"/>
    <lineage>
        <taxon>Bacteria</taxon>
        <taxon>Pseudomonadati</taxon>
        <taxon>Nitrospirota</taxon>
        <taxon>Nitrospiria</taxon>
        <taxon>Nitrospirales</taxon>
        <taxon>Nitrospiraceae</taxon>
        <taxon>Nitrospira</taxon>
    </lineage>
</organism>
<dbReference type="RefSeq" id="WP_312642544.1">
    <property type="nucleotide sequence ID" value="NZ_CP116967.1"/>
</dbReference>
<dbReference type="Proteomes" id="UP001302719">
    <property type="component" value="Chromosome"/>
</dbReference>